<feature type="domain" description="SusE outer membrane protein" evidence="1">
    <location>
        <begin position="23"/>
        <end position="129"/>
    </location>
</feature>
<name>A0A6V6YQ75_9FLAO</name>
<keyword evidence="3" id="KW-1185">Reference proteome</keyword>
<evidence type="ECO:0000313" key="2">
    <source>
        <dbReference type="EMBL" id="CAD0001605.1"/>
    </source>
</evidence>
<comment type="caution">
    <text evidence="2">The sequence shown here is derived from an EMBL/GenBank/DDBJ whole genome shotgun (WGS) entry which is preliminary data.</text>
</comment>
<accession>A0A6V6YQ75</accession>
<dbReference type="Proteomes" id="UP000530060">
    <property type="component" value="Unassembled WGS sequence"/>
</dbReference>
<protein>
    <recommendedName>
        <fullName evidence="1">SusE outer membrane protein domain-containing protein</fullName>
    </recommendedName>
</protein>
<evidence type="ECO:0000259" key="1">
    <source>
        <dbReference type="Pfam" id="PF14292"/>
    </source>
</evidence>
<organism evidence="2 3">
    <name type="scientific">Flavobacterium salmonis</name>
    <dbReference type="NCBI Taxonomy" id="2654844"/>
    <lineage>
        <taxon>Bacteria</taxon>
        <taxon>Pseudomonadati</taxon>
        <taxon>Bacteroidota</taxon>
        <taxon>Flavobacteriia</taxon>
        <taxon>Flavobacteriales</taxon>
        <taxon>Flavobacteriaceae</taxon>
        <taxon>Flavobacterium</taxon>
    </lineage>
</organism>
<sequence>MKNILKRSIFLVLFTTILSCNPDDYIVATASEAPKLVTPATGFSIILSKETENNVATVVKWDAAKYTGSQTVINYTIEIAKAGTNFANPISAASTTELSKSLKVSELNQALVNGGFIEKQVNDVEIRIKSVLGISGIPQYSNVNIFKATPYRVPLASSHWLVGAATPGGWSWEGDAETEFPLVIGKTNIYKVTVVLKSGEAFREFLGNNFTNDGNWDSSHNYTYYSGLGFTIDSELVNAGDGDANFKYTGPTGSRVLTIDNAAKTITLD</sequence>
<gene>
    <name evidence="2" type="ORF">FLAT13_00678</name>
</gene>
<dbReference type="PROSITE" id="PS51257">
    <property type="entry name" value="PROKAR_LIPOPROTEIN"/>
    <property type="match status" value="1"/>
</dbReference>
<dbReference type="RefSeq" id="WP_180907923.1">
    <property type="nucleotide sequence ID" value="NZ_CAIJDP010000057.1"/>
</dbReference>
<reference evidence="2 3" key="1">
    <citation type="submission" date="2020-06" db="EMBL/GenBank/DDBJ databases">
        <authorList>
            <person name="Criscuolo A."/>
        </authorList>
    </citation>
    <scope>NUCLEOTIDE SEQUENCE [LARGE SCALE GENOMIC DNA]</scope>
    <source>
        <strain evidence="3">CIP 111411</strain>
    </source>
</reference>
<dbReference type="AlphaFoldDB" id="A0A6V6YQ75"/>
<dbReference type="InterPro" id="IPR025970">
    <property type="entry name" value="SusE"/>
</dbReference>
<evidence type="ECO:0000313" key="3">
    <source>
        <dbReference type="Proteomes" id="UP000530060"/>
    </source>
</evidence>
<dbReference type="Pfam" id="PF14292">
    <property type="entry name" value="SusE"/>
    <property type="match status" value="1"/>
</dbReference>
<dbReference type="EMBL" id="CAIJDP010000057">
    <property type="protein sequence ID" value="CAD0001605.1"/>
    <property type="molecule type" value="Genomic_DNA"/>
</dbReference>
<proteinExistence type="predicted"/>